<feature type="compositionally biased region" description="Basic and acidic residues" evidence="2">
    <location>
        <begin position="526"/>
        <end position="537"/>
    </location>
</feature>
<dbReference type="STRING" id="1590841.A0A2R6RQN2"/>
<dbReference type="FunCoup" id="A0A2R6RQN2">
    <property type="interactions" value="847"/>
</dbReference>
<dbReference type="AlphaFoldDB" id="A0A2R6RQN2"/>
<keyword evidence="1" id="KW-0175">Coiled coil</keyword>
<sequence length="801" mass="91788">MDEKGAANSYLVAISEDKSESLYPMFFGVSCAFFALRLVSEPEMNDERLLEVRNGLLQGSAHLLGLLVWSVRRVQADSGKGETLHKLQKVEKEIEEFKRMRKEDAKANEKVVGIFAAQEQSWFSHRKKLRQQIGALMNELRVMQTKSDEVISELNDKLQEKDQLLQSKDKLLELEGHKRKGLEEKLLESKNVVEELRETSKREAKEHSSELWKHKTAFIELVSNQRQLEAEMGRALRQVESTKRELDSVLMQKEESVLMAQKLSAELIKTRKDLEQKDKILSAMLRKSKMDTAEKQMLLKEVKLSKAKRKQAELETERWRVVSESRRERNSLKNMLSKHSSSNATVPSHSRNRSQSEFLIEYEQSGHQKEPEVFSPLHDQNSHEGSEDLVFAADVKQLEGWVRSEAEKYNTLVEQRHHLEINAFAEQLRLKDEKLEAFQWSFLSMELESKRLQSHVEGLNHDLSQLRQENMRLGALVLDREVEMNSLKQQLQPPIRQKTDLNSNSHNPSLGHETIWSQVKIVKKKPGEKEHETKAQEVEPQVEEETTSTSQSRDIVLPVQSPEKEFEKQKDVALDPGSIQLLRASPEEVDIVEKSAVYGQCLSKSSASAWKMDLHALGVSYKIKRLKQLLLMLERLTGKRESVEDGEDGDNASVGIKGLHILISLLNKQVSRYQALQGKTDELCTRMHDIDLDVSCGGSRLSRTKEETKTLEHFLEETLHLQRYMVATGQKLMEIQSKIAFGFAEAGEELDGSASFDMKQFADSVRTLFRDVQRGLEVRIARIIGDLEGTLARDGMIHLRN</sequence>
<reference evidence="4" key="2">
    <citation type="journal article" date="2018" name="BMC Genomics">
        <title>A manually annotated Actinidia chinensis var. chinensis (kiwifruit) genome highlights the challenges associated with draft genomes and gene prediction in plants.</title>
        <authorList>
            <person name="Pilkington S.M."/>
            <person name="Crowhurst R."/>
            <person name="Hilario E."/>
            <person name="Nardozza S."/>
            <person name="Fraser L."/>
            <person name="Peng Y."/>
            <person name="Gunaseelan K."/>
            <person name="Simpson R."/>
            <person name="Tahir J."/>
            <person name="Deroles S.C."/>
            <person name="Templeton K."/>
            <person name="Luo Z."/>
            <person name="Davy M."/>
            <person name="Cheng C."/>
            <person name="McNeilage M."/>
            <person name="Scaglione D."/>
            <person name="Liu Y."/>
            <person name="Zhang Q."/>
            <person name="Datson P."/>
            <person name="De Silva N."/>
            <person name="Gardiner S.E."/>
            <person name="Bassett H."/>
            <person name="Chagne D."/>
            <person name="McCallum J."/>
            <person name="Dzierzon H."/>
            <person name="Deng C."/>
            <person name="Wang Y.Y."/>
            <person name="Barron L."/>
            <person name="Manako K."/>
            <person name="Bowen J."/>
            <person name="Foster T.M."/>
            <person name="Erridge Z.A."/>
            <person name="Tiffin H."/>
            <person name="Waite C.N."/>
            <person name="Davies K.M."/>
            <person name="Grierson E.P."/>
            <person name="Laing W.A."/>
            <person name="Kirk R."/>
            <person name="Chen X."/>
            <person name="Wood M."/>
            <person name="Montefiori M."/>
            <person name="Brummell D.A."/>
            <person name="Schwinn K.E."/>
            <person name="Catanach A."/>
            <person name="Fullerton C."/>
            <person name="Li D."/>
            <person name="Meiyalaghan S."/>
            <person name="Nieuwenhuizen N."/>
            <person name="Read N."/>
            <person name="Prakash R."/>
            <person name="Hunter D."/>
            <person name="Zhang H."/>
            <person name="McKenzie M."/>
            <person name="Knabel M."/>
            <person name="Harris A."/>
            <person name="Allan A.C."/>
            <person name="Gleave A."/>
            <person name="Chen A."/>
            <person name="Janssen B.J."/>
            <person name="Plunkett B."/>
            <person name="Ampomah-Dwamena C."/>
            <person name="Voogd C."/>
            <person name="Leif D."/>
            <person name="Lafferty D."/>
            <person name="Souleyre E.J.F."/>
            <person name="Varkonyi-Gasic E."/>
            <person name="Gambi F."/>
            <person name="Hanley J."/>
            <person name="Yao J.L."/>
            <person name="Cheung J."/>
            <person name="David K.M."/>
            <person name="Warren B."/>
            <person name="Marsh K."/>
            <person name="Snowden K.C."/>
            <person name="Lin-Wang K."/>
            <person name="Brian L."/>
            <person name="Martinez-Sanchez M."/>
            <person name="Wang M."/>
            <person name="Ileperuma N."/>
            <person name="Macnee N."/>
            <person name="Campin R."/>
            <person name="McAtee P."/>
            <person name="Drummond R.S.M."/>
            <person name="Espley R.V."/>
            <person name="Ireland H.S."/>
            <person name="Wu R."/>
            <person name="Atkinson R.G."/>
            <person name="Karunairetnam S."/>
            <person name="Bulley S."/>
            <person name="Chunkath S."/>
            <person name="Hanley Z."/>
            <person name="Storey R."/>
            <person name="Thrimawithana A.H."/>
            <person name="Thomson S."/>
            <person name="David C."/>
            <person name="Testolin R."/>
            <person name="Huang H."/>
            <person name="Hellens R.P."/>
            <person name="Schaffer R.J."/>
        </authorList>
    </citation>
    <scope>NUCLEOTIDE SEQUENCE [LARGE SCALE GENOMIC DNA]</scope>
    <source>
        <strain evidence="4">cv. Red5</strain>
    </source>
</reference>
<evidence type="ECO:0000313" key="4">
    <source>
        <dbReference type="Proteomes" id="UP000241394"/>
    </source>
</evidence>
<protein>
    <submittedName>
        <fullName evidence="3">Paramyosin like</fullName>
    </submittedName>
</protein>
<dbReference type="OrthoDB" id="1735671at2759"/>
<feature type="region of interest" description="Disordered" evidence="2">
    <location>
        <begin position="323"/>
        <end position="353"/>
    </location>
</feature>
<feature type="coiled-coil region" evidence="1">
    <location>
        <begin position="80"/>
        <end position="199"/>
    </location>
</feature>
<dbReference type="PANTHER" id="PTHR47747">
    <property type="entry name" value="RIBONUCLEASE P PROTEIN SUBUNIT P38-LIKE PROTEIN"/>
    <property type="match status" value="1"/>
</dbReference>
<comment type="caution">
    <text evidence="3">The sequence shown here is derived from an EMBL/GenBank/DDBJ whole genome shotgun (WGS) entry which is preliminary data.</text>
</comment>
<dbReference type="InParanoid" id="A0A2R6RQN2"/>
<keyword evidence="4" id="KW-1185">Reference proteome</keyword>
<feature type="compositionally biased region" description="Polar residues" evidence="2">
    <location>
        <begin position="332"/>
        <end position="353"/>
    </location>
</feature>
<dbReference type="Gramene" id="PSS32317">
    <property type="protein sequence ID" value="PSS32317"/>
    <property type="gene ID" value="CEY00_Acc02616"/>
</dbReference>
<accession>A0A2R6RQN2</accession>
<organism evidence="3 4">
    <name type="scientific">Actinidia chinensis var. chinensis</name>
    <name type="common">Chinese soft-hair kiwi</name>
    <dbReference type="NCBI Taxonomy" id="1590841"/>
    <lineage>
        <taxon>Eukaryota</taxon>
        <taxon>Viridiplantae</taxon>
        <taxon>Streptophyta</taxon>
        <taxon>Embryophyta</taxon>
        <taxon>Tracheophyta</taxon>
        <taxon>Spermatophyta</taxon>
        <taxon>Magnoliopsida</taxon>
        <taxon>eudicotyledons</taxon>
        <taxon>Gunneridae</taxon>
        <taxon>Pentapetalae</taxon>
        <taxon>asterids</taxon>
        <taxon>Ericales</taxon>
        <taxon>Actinidiaceae</taxon>
        <taxon>Actinidia</taxon>
    </lineage>
</organism>
<feature type="region of interest" description="Disordered" evidence="2">
    <location>
        <begin position="526"/>
        <end position="554"/>
    </location>
</feature>
<dbReference type="PANTHER" id="PTHR47747:SF2">
    <property type="entry name" value="RIBONUCLEASE P PROTEIN SUBUNIT P38-LIKE PROTEIN"/>
    <property type="match status" value="1"/>
</dbReference>
<evidence type="ECO:0000256" key="2">
    <source>
        <dbReference type="SAM" id="MobiDB-lite"/>
    </source>
</evidence>
<evidence type="ECO:0000313" key="3">
    <source>
        <dbReference type="EMBL" id="PSS32317.1"/>
    </source>
</evidence>
<gene>
    <name evidence="3" type="ORF">CEY00_Acc02616</name>
</gene>
<evidence type="ECO:0000256" key="1">
    <source>
        <dbReference type="SAM" id="Coils"/>
    </source>
</evidence>
<dbReference type="OMA" id="CIRVIGK"/>
<dbReference type="PROSITE" id="PS51257">
    <property type="entry name" value="PROKAR_LIPOPROTEIN"/>
    <property type="match status" value="1"/>
</dbReference>
<dbReference type="EMBL" id="NKQK01000003">
    <property type="protein sequence ID" value="PSS32317.1"/>
    <property type="molecule type" value="Genomic_DNA"/>
</dbReference>
<dbReference type="Proteomes" id="UP000241394">
    <property type="component" value="Chromosome LG3"/>
</dbReference>
<proteinExistence type="predicted"/>
<name>A0A2R6RQN2_ACTCC</name>
<reference evidence="3 4" key="1">
    <citation type="submission" date="2017-07" db="EMBL/GenBank/DDBJ databases">
        <title>An improved, manually edited Actinidia chinensis var. chinensis (kiwifruit) genome highlights the challenges associated with draft genomes and gene prediction in plants.</title>
        <authorList>
            <person name="Pilkington S."/>
            <person name="Crowhurst R."/>
            <person name="Hilario E."/>
            <person name="Nardozza S."/>
            <person name="Fraser L."/>
            <person name="Peng Y."/>
            <person name="Gunaseelan K."/>
            <person name="Simpson R."/>
            <person name="Tahir J."/>
            <person name="Deroles S."/>
            <person name="Templeton K."/>
            <person name="Luo Z."/>
            <person name="Davy M."/>
            <person name="Cheng C."/>
            <person name="Mcneilage M."/>
            <person name="Scaglione D."/>
            <person name="Liu Y."/>
            <person name="Zhang Q."/>
            <person name="Datson P."/>
            <person name="De Silva N."/>
            <person name="Gardiner S."/>
            <person name="Bassett H."/>
            <person name="Chagne D."/>
            <person name="Mccallum J."/>
            <person name="Dzierzon H."/>
            <person name="Deng C."/>
            <person name="Wang Y.-Y."/>
            <person name="Barron N."/>
            <person name="Manako K."/>
            <person name="Bowen J."/>
            <person name="Foster T."/>
            <person name="Erridge Z."/>
            <person name="Tiffin H."/>
            <person name="Waite C."/>
            <person name="Davies K."/>
            <person name="Grierson E."/>
            <person name="Laing W."/>
            <person name="Kirk R."/>
            <person name="Chen X."/>
            <person name="Wood M."/>
            <person name="Montefiori M."/>
            <person name="Brummell D."/>
            <person name="Schwinn K."/>
            <person name="Catanach A."/>
            <person name="Fullerton C."/>
            <person name="Li D."/>
            <person name="Meiyalaghan S."/>
            <person name="Nieuwenhuizen N."/>
            <person name="Read N."/>
            <person name="Prakash R."/>
            <person name="Hunter D."/>
            <person name="Zhang H."/>
            <person name="Mckenzie M."/>
            <person name="Knabel M."/>
            <person name="Harris A."/>
            <person name="Allan A."/>
            <person name="Chen A."/>
            <person name="Janssen B."/>
            <person name="Plunkett B."/>
            <person name="Dwamena C."/>
            <person name="Voogd C."/>
            <person name="Leif D."/>
            <person name="Lafferty D."/>
            <person name="Souleyre E."/>
            <person name="Varkonyi-Gasic E."/>
            <person name="Gambi F."/>
            <person name="Hanley J."/>
            <person name="Yao J.-L."/>
            <person name="Cheung J."/>
            <person name="David K."/>
            <person name="Warren B."/>
            <person name="Marsh K."/>
            <person name="Snowden K."/>
            <person name="Lin-Wang K."/>
            <person name="Brian L."/>
            <person name="Martinez-Sanchez M."/>
            <person name="Wang M."/>
            <person name="Ileperuma N."/>
            <person name="Macnee N."/>
            <person name="Campin R."/>
            <person name="Mcatee P."/>
            <person name="Drummond R."/>
            <person name="Espley R."/>
            <person name="Ireland H."/>
            <person name="Wu R."/>
            <person name="Atkinson R."/>
            <person name="Karunairetnam S."/>
            <person name="Bulley S."/>
            <person name="Chunkath S."/>
            <person name="Hanley Z."/>
            <person name="Storey R."/>
            <person name="Thrimawithana A."/>
            <person name="Thomson S."/>
            <person name="David C."/>
            <person name="Testolin R."/>
        </authorList>
    </citation>
    <scope>NUCLEOTIDE SEQUENCE [LARGE SCALE GENOMIC DNA]</scope>
    <source>
        <strain evidence="4">cv. Red5</strain>
        <tissue evidence="3">Young leaf</tissue>
    </source>
</reference>